<evidence type="ECO:0000313" key="1">
    <source>
        <dbReference type="EMBL" id="QRG68113.1"/>
    </source>
</evidence>
<proteinExistence type="predicted"/>
<gene>
    <name evidence="1" type="ORF">JNE38_02570</name>
</gene>
<evidence type="ECO:0000313" key="2">
    <source>
        <dbReference type="Proteomes" id="UP000596248"/>
    </source>
</evidence>
<keyword evidence="1" id="KW-0131">Cell cycle</keyword>
<dbReference type="InterPro" id="IPR022121">
    <property type="entry name" value="Peptidase_M73_camelysin"/>
</dbReference>
<name>A0ABX7FPF7_BRECH</name>
<dbReference type="EMBL" id="CP069127">
    <property type="protein sequence ID" value="QRG68113.1"/>
    <property type="molecule type" value="Genomic_DNA"/>
</dbReference>
<dbReference type="GO" id="GO:0051301">
    <property type="term" value="P:cell division"/>
    <property type="evidence" value="ECO:0007669"/>
    <property type="project" value="UniProtKB-KW"/>
</dbReference>
<dbReference type="Proteomes" id="UP000596248">
    <property type="component" value="Chromosome"/>
</dbReference>
<dbReference type="Pfam" id="PF12389">
    <property type="entry name" value="Peptidase_M73"/>
    <property type="match status" value="1"/>
</dbReference>
<reference evidence="1 2" key="1">
    <citation type="submission" date="2021-01" db="EMBL/GenBank/DDBJ databases">
        <title>Identification of strong promoters based on the transcriptome of Brevibacillus choshinensis.</title>
        <authorList>
            <person name="Yao D."/>
            <person name="Zhang K."/>
            <person name="Wu J."/>
        </authorList>
    </citation>
    <scope>NUCLEOTIDE SEQUENCE [LARGE SCALE GENOMIC DNA]</scope>
    <source>
        <strain evidence="1 2">HPD31-SP3</strain>
    </source>
</reference>
<dbReference type="InterPro" id="IPR023833">
    <property type="entry name" value="Signal_pept_SipW-depend-type"/>
</dbReference>
<keyword evidence="1" id="KW-0132">Cell division</keyword>
<keyword evidence="2" id="KW-1185">Reference proteome</keyword>
<dbReference type="RefSeq" id="WP_203355123.1">
    <property type="nucleotide sequence ID" value="NZ_CP069127.1"/>
</dbReference>
<sequence length="207" mass="22361">MSLKKQFAVTLASVGLGAALIGGGTFAWFNATTEVANNTFAAGTMAIGTQPAQGVFQVSNMKPGDWAVKTFQVQNKGSLDINKVLMGLDYTINDVGSNQLDADDLAKNLKVYFLASDDNTATPFDDQIIINPLFPNQGKTLKEFKELNQVDVSSLGTKLSNLKPNGEDRIFIGIKFVDDNADQNRFQGDGVNIKFKLEGKQTSGTEK</sequence>
<protein>
    <submittedName>
        <fullName evidence="1">Cell division protein FtsN</fullName>
    </submittedName>
</protein>
<organism evidence="1 2">
    <name type="scientific">Brevibacillus choshinensis</name>
    <dbReference type="NCBI Taxonomy" id="54911"/>
    <lineage>
        <taxon>Bacteria</taxon>
        <taxon>Bacillati</taxon>
        <taxon>Bacillota</taxon>
        <taxon>Bacilli</taxon>
        <taxon>Bacillales</taxon>
        <taxon>Paenibacillaceae</taxon>
        <taxon>Brevibacillus</taxon>
    </lineage>
</organism>
<dbReference type="NCBIfam" id="TIGR04088">
    <property type="entry name" value="cognate_SipW"/>
    <property type="match status" value="1"/>
</dbReference>
<accession>A0ABX7FPF7</accession>